<organism evidence="1 2">
    <name type="scientific">Liparis tanakae</name>
    <name type="common">Tanaka's snailfish</name>
    <dbReference type="NCBI Taxonomy" id="230148"/>
    <lineage>
        <taxon>Eukaryota</taxon>
        <taxon>Metazoa</taxon>
        <taxon>Chordata</taxon>
        <taxon>Craniata</taxon>
        <taxon>Vertebrata</taxon>
        <taxon>Euteleostomi</taxon>
        <taxon>Actinopterygii</taxon>
        <taxon>Neopterygii</taxon>
        <taxon>Teleostei</taxon>
        <taxon>Neoteleostei</taxon>
        <taxon>Acanthomorphata</taxon>
        <taxon>Eupercaria</taxon>
        <taxon>Perciformes</taxon>
        <taxon>Cottioidei</taxon>
        <taxon>Cottales</taxon>
        <taxon>Liparidae</taxon>
        <taxon>Liparis</taxon>
    </lineage>
</organism>
<reference evidence="1 2" key="1">
    <citation type="submission" date="2019-03" db="EMBL/GenBank/DDBJ databases">
        <title>First draft genome of Liparis tanakae, snailfish: a comprehensive survey of snailfish specific genes.</title>
        <authorList>
            <person name="Kim W."/>
            <person name="Song I."/>
            <person name="Jeong J.-H."/>
            <person name="Kim D."/>
            <person name="Kim S."/>
            <person name="Ryu S."/>
            <person name="Song J.Y."/>
            <person name="Lee S.K."/>
        </authorList>
    </citation>
    <scope>NUCLEOTIDE SEQUENCE [LARGE SCALE GENOMIC DNA]</scope>
    <source>
        <tissue evidence="1">Muscle</tissue>
    </source>
</reference>
<sequence length="126" mass="13741">MTSGSGSSSSTLNFSPGVSGAFKGFLKFQGCCVGGLLLTRRFGRTRLDFLLPSVMSILMTAVVLKEGWPRSRACTTSDQVQSLCLVMFWMMAMDLILTLLQCPCFCKTAEPPRCLSFPRLSRGARA</sequence>
<evidence type="ECO:0000313" key="1">
    <source>
        <dbReference type="EMBL" id="TNN80935.1"/>
    </source>
</evidence>
<dbReference type="AlphaFoldDB" id="A0A4Z2ISQ5"/>
<protein>
    <submittedName>
        <fullName evidence="1">Uncharacterized protein</fullName>
    </submittedName>
</protein>
<dbReference type="EMBL" id="SRLO01000050">
    <property type="protein sequence ID" value="TNN80935.1"/>
    <property type="molecule type" value="Genomic_DNA"/>
</dbReference>
<keyword evidence="2" id="KW-1185">Reference proteome</keyword>
<name>A0A4Z2ISQ5_9TELE</name>
<evidence type="ECO:0000313" key="2">
    <source>
        <dbReference type="Proteomes" id="UP000314294"/>
    </source>
</evidence>
<accession>A0A4Z2ISQ5</accession>
<dbReference type="Proteomes" id="UP000314294">
    <property type="component" value="Unassembled WGS sequence"/>
</dbReference>
<gene>
    <name evidence="1" type="ORF">EYF80_008940</name>
</gene>
<comment type="caution">
    <text evidence="1">The sequence shown here is derived from an EMBL/GenBank/DDBJ whole genome shotgun (WGS) entry which is preliminary data.</text>
</comment>
<proteinExistence type="predicted"/>